<dbReference type="AlphaFoldDB" id="A0A4P9YR85"/>
<reference evidence="3" key="1">
    <citation type="journal article" date="2018" name="Nat. Microbiol.">
        <title>Leveraging single-cell genomics to expand the fungal tree of life.</title>
        <authorList>
            <person name="Ahrendt S.R."/>
            <person name="Quandt C.A."/>
            <person name="Ciobanu D."/>
            <person name="Clum A."/>
            <person name="Salamov A."/>
            <person name="Andreopoulos B."/>
            <person name="Cheng J.F."/>
            <person name="Woyke T."/>
            <person name="Pelin A."/>
            <person name="Henrissat B."/>
            <person name="Reynolds N.K."/>
            <person name="Benny G.L."/>
            <person name="Smith M.E."/>
            <person name="James T.Y."/>
            <person name="Grigoriev I.V."/>
        </authorList>
    </citation>
    <scope>NUCLEOTIDE SEQUENCE [LARGE SCALE GENOMIC DNA]</scope>
    <source>
        <strain evidence="3">CSF55</strain>
    </source>
</reference>
<proteinExistence type="predicted"/>
<feature type="compositionally biased region" description="Basic residues" evidence="1">
    <location>
        <begin position="103"/>
        <end position="117"/>
    </location>
</feature>
<feature type="compositionally biased region" description="Basic and acidic residues" evidence="1">
    <location>
        <begin position="118"/>
        <end position="147"/>
    </location>
</feature>
<dbReference type="EMBL" id="ML004908">
    <property type="protein sequence ID" value="RKP22138.1"/>
    <property type="molecule type" value="Genomic_DNA"/>
</dbReference>
<name>A0A4P9YR85_ROZAC</name>
<sequence length="155" mass="18107">MTSPSKLVIVMKKVSMRSNEKKIKTFVRKFAEFEDQEVEFQKFNTTARLWFKVKNLISIIKDRDEEFIRSLADKLDGKKFGDKIINVVVDENSTHFNGNGNKEKKKNKNKNVKKKVEKHVDETKKGMDQTLDKECIQSPEVKNEVSHENTTNENK</sequence>
<accession>A0A4P9YR85</accession>
<organism evidence="2 3">
    <name type="scientific">Rozella allomycis (strain CSF55)</name>
    <dbReference type="NCBI Taxonomy" id="988480"/>
    <lineage>
        <taxon>Eukaryota</taxon>
        <taxon>Fungi</taxon>
        <taxon>Fungi incertae sedis</taxon>
        <taxon>Cryptomycota</taxon>
        <taxon>Cryptomycota incertae sedis</taxon>
        <taxon>Rozella</taxon>
    </lineage>
</organism>
<protein>
    <submittedName>
        <fullName evidence="2">Uncharacterized protein</fullName>
    </submittedName>
</protein>
<dbReference type="Proteomes" id="UP000281549">
    <property type="component" value="Unassembled WGS sequence"/>
</dbReference>
<evidence type="ECO:0000256" key="1">
    <source>
        <dbReference type="SAM" id="MobiDB-lite"/>
    </source>
</evidence>
<feature type="region of interest" description="Disordered" evidence="1">
    <location>
        <begin position="93"/>
        <end position="155"/>
    </location>
</feature>
<evidence type="ECO:0000313" key="2">
    <source>
        <dbReference type="EMBL" id="RKP22138.1"/>
    </source>
</evidence>
<evidence type="ECO:0000313" key="3">
    <source>
        <dbReference type="Proteomes" id="UP000281549"/>
    </source>
</evidence>
<gene>
    <name evidence="2" type="ORF">ROZALSC1DRAFT_26475</name>
</gene>